<evidence type="ECO:0000256" key="1">
    <source>
        <dbReference type="ARBA" id="ARBA00004477"/>
    </source>
</evidence>
<accession>A0AAN6UKX9</accession>
<feature type="region of interest" description="Disordered" evidence="15">
    <location>
        <begin position="464"/>
        <end position="497"/>
    </location>
</feature>
<keyword evidence="18" id="KW-1185">Reference proteome</keyword>
<dbReference type="EMBL" id="MU853408">
    <property type="protein sequence ID" value="KAK4134674.1"/>
    <property type="molecule type" value="Genomic_DNA"/>
</dbReference>
<feature type="non-terminal residue" evidence="17">
    <location>
        <position position="628"/>
    </location>
</feature>
<protein>
    <recommendedName>
        <fullName evidence="5">Dol-P-Glc:Glc(2)Man(9)GlcNAc(2)-PP-Dol alpha-1,2-glucosyltransferase</fullName>
        <ecNumber evidence="4">2.4.1.256</ecNumber>
    </recommendedName>
    <alternativeName>
        <fullName evidence="12">Asparagine-linked glycosylation protein 10</fullName>
    </alternativeName>
</protein>
<dbReference type="Pfam" id="PF04922">
    <property type="entry name" value="DIE2_ALG10"/>
    <property type="match status" value="1"/>
</dbReference>
<dbReference type="AlphaFoldDB" id="A0AAN6UKX9"/>
<evidence type="ECO:0000256" key="5">
    <source>
        <dbReference type="ARBA" id="ARBA00018512"/>
    </source>
</evidence>
<evidence type="ECO:0000256" key="7">
    <source>
        <dbReference type="ARBA" id="ARBA00022679"/>
    </source>
</evidence>
<evidence type="ECO:0000256" key="3">
    <source>
        <dbReference type="ARBA" id="ARBA00010600"/>
    </source>
</evidence>
<feature type="transmembrane region" description="Helical" evidence="16">
    <location>
        <begin position="182"/>
        <end position="208"/>
    </location>
</feature>
<dbReference type="GO" id="GO:0005789">
    <property type="term" value="C:endoplasmic reticulum membrane"/>
    <property type="evidence" value="ECO:0007669"/>
    <property type="project" value="UniProtKB-SubCell"/>
</dbReference>
<comment type="similarity">
    <text evidence="3">Belongs to the ALG10 glucosyltransferase family.</text>
</comment>
<evidence type="ECO:0000256" key="15">
    <source>
        <dbReference type="SAM" id="MobiDB-lite"/>
    </source>
</evidence>
<dbReference type="PANTHER" id="PTHR12989:SF10">
    <property type="entry name" value="DOL-P-GLC:GLC(2)MAN(9)GLCNAC(2)-PP-DOL ALPHA-1,2-GLUCOSYLTRANSFERASE-RELATED"/>
    <property type="match status" value="1"/>
</dbReference>
<organism evidence="17 18">
    <name type="scientific">Trichocladium antarcticum</name>
    <dbReference type="NCBI Taxonomy" id="1450529"/>
    <lineage>
        <taxon>Eukaryota</taxon>
        <taxon>Fungi</taxon>
        <taxon>Dikarya</taxon>
        <taxon>Ascomycota</taxon>
        <taxon>Pezizomycotina</taxon>
        <taxon>Sordariomycetes</taxon>
        <taxon>Sordariomycetidae</taxon>
        <taxon>Sordariales</taxon>
        <taxon>Chaetomiaceae</taxon>
        <taxon>Trichocladium</taxon>
    </lineage>
</organism>
<dbReference type="PANTHER" id="PTHR12989">
    <property type="entry name" value="ALPHA-1,2-GLUCOSYLTRANSFERASE ALG10"/>
    <property type="match status" value="1"/>
</dbReference>
<reference evidence="17" key="2">
    <citation type="submission" date="2023-05" db="EMBL/GenBank/DDBJ databases">
        <authorList>
            <consortium name="Lawrence Berkeley National Laboratory"/>
            <person name="Steindorff A."/>
            <person name="Hensen N."/>
            <person name="Bonometti L."/>
            <person name="Westerberg I."/>
            <person name="Brannstrom I.O."/>
            <person name="Guillou S."/>
            <person name="Cros-Aarteil S."/>
            <person name="Calhoun S."/>
            <person name="Haridas S."/>
            <person name="Kuo A."/>
            <person name="Mondo S."/>
            <person name="Pangilinan J."/>
            <person name="Riley R."/>
            <person name="Labutti K."/>
            <person name="Andreopoulos B."/>
            <person name="Lipzen A."/>
            <person name="Chen C."/>
            <person name="Yanf M."/>
            <person name="Daum C."/>
            <person name="Ng V."/>
            <person name="Clum A."/>
            <person name="Ohm R."/>
            <person name="Martin F."/>
            <person name="Silar P."/>
            <person name="Natvig D."/>
            <person name="Lalanne C."/>
            <person name="Gautier V."/>
            <person name="Ament-Velasquez S.L."/>
            <person name="Kruys A."/>
            <person name="Hutchinson M.I."/>
            <person name="Powell A.J."/>
            <person name="Barry K."/>
            <person name="Miller A.N."/>
            <person name="Grigoriev I.V."/>
            <person name="Debuchy R."/>
            <person name="Gladieux P."/>
            <person name="Thoren M.H."/>
            <person name="Johannesson H."/>
        </authorList>
    </citation>
    <scope>NUCLEOTIDE SEQUENCE</scope>
    <source>
        <strain evidence="17">CBS 123565</strain>
    </source>
</reference>
<keyword evidence="8 16" id="KW-0812">Transmembrane</keyword>
<name>A0AAN6UKX9_9PEZI</name>
<comment type="caution">
    <text evidence="17">The sequence shown here is derived from an EMBL/GenBank/DDBJ whole genome shotgun (WGS) entry which is preliminary data.</text>
</comment>
<evidence type="ECO:0000256" key="9">
    <source>
        <dbReference type="ARBA" id="ARBA00022824"/>
    </source>
</evidence>
<comment type="subcellular location">
    <subcellularLocation>
        <location evidence="1">Endoplasmic reticulum membrane</location>
        <topology evidence="1">Multi-pass membrane protein</topology>
    </subcellularLocation>
</comment>
<evidence type="ECO:0000256" key="16">
    <source>
        <dbReference type="SAM" id="Phobius"/>
    </source>
</evidence>
<dbReference type="Proteomes" id="UP001304895">
    <property type="component" value="Unassembled WGS sequence"/>
</dbReference>
<feature type="transmembrane region" description="Helical" evidence="16">
    <location>
        <begin position="395"/>
        <end position="418"/>
    </location>
</feature>
<dbReference type="InterPro" id="IPR016900">
    <property type="entry name" value="Alg10"/>
</dbReference>
<feature type="transmembrane region" description="Helical" evidence="16">
    <location>
        <begin position="308"/>
        <end position="330"/>
    </location>
</feature>
<dbReference type="GO" id="GO:0006488">
    <property type="term" value="P:dolichol-linked oligosaccharide biosynthetic process"/>
    <property type="evidence" value="ECO:0007669"/>
    <property type="project" value="InterPro"/>
</dbReference>
<keyword evidence="10 16" id="KW-1133">Transmembrane helix</keyword>
<gene>
    <name evidence="17" type="ORF">BT67DRAFT_402539</name>
</gene>
<evidence type="ECO:0000256" key="10">
    <source>
        <dbReference type="ARBA" id="ARBA00022989"/>
    </source>
</evidence>
<sequence length="628" mass="69213">METLRLLLNGMGNEVTKGLLLAFVLSRVLDRFSQKAPNPPATLPSSSNRATLVKTAGFFLVFQAARVWLALLDKHVPEPYLDEVFHIPQATAYCEGRFQDWDDKITTPPGLYLVSVVYSVIWQSSQCSTSTLRSINTLATVLIALLASQCRHLIEVRTAERQGKQAPRAVSFYAYHTGINIALFPVIFFFSGLYYTDVLSTLAVLVAYRNHLLRLGPRAPAFTNDLWTVVLGVAALLMRQTNVFWVVVYMGGLEAVHALQTGKPGPLHVSVVLHDPLLHDAGPDDWLYCGFSVALAALHNPLRVLRQVWPHITIVGLFGGFVAWNGGVVLGDKSNHVATIHLAQMLYIWPLFAFFSAPLFLPSLISAASRLLHSHTPPATSSANPNPRSALINPAHALLTLFLSLAVVQYNTIIHPFTVADNRHYMFYIFRHTIRRSPAVRLALVAPYTLCRWLAWDQLAGHHHHQPPRPSTPKAAQPAAQSPPAADPPLSASPSATPPRVSPALLWLVATALSLVTAPLVEPRYFILPWVFYRLLVPAWSWPGSSSSSNNNNGNGTDNDNGKSLFGGGGGAWLGRVGRTIDLRLVLETGWFVLVNAGTMYVFLSRPFYWRGADGEVVDGGRVQRFMW</sequence>
<feature type="transmembrane region" description="Helical" evidence="16">
    <location>
        <begin position="342"/>
        <end position="361"/>
    </location>
</feature>
<comment type="pathway">
    <text evidence="2">Protein modification; protein glycosylation.</text>
</comment>
<evidence type="ECO:0000313" key="17">
    <source>
        <dbReference type="EMBL" id="KAK4134674.1"/>
    </source>
</evidence>
<evidence type="ECO:0000256" key="6">
    <source>
        <dbReference type="ARBA" id="ARBA00022676"/>
    </source>
</evidence>
<evidence type="ECO:0000256" key="2">
    <source>
        <dbReference type="ARBA" id="ARBA00004922"/>
    </source>
</evidence>
<evidence type="ECO:0000256" key="13">
    <source>
        <dbReference type="ARBA" id="ARBA00044727"/>
    </source>
</evidence>
<proteinExistence type="inferred from homology"/>
<evidence type="ECO:0000256" key="4">
    <source>
        <dbReference type="ARBA" id="ARBA00011967"/>
    </source>
</evidence>
<evidence type="ECO:0000256" key="12">
    <source>
        <dbReference type="ARBA" id="ARBA00032069"/>
    </source>
</evidence>
<dbReference type="EC" id="2.4.1.256" evidence="4"/>
<keyword evidence="7" id="KW-0808">Transferase</keyword>
<evidence type="ECO:0000256" key="8">
    <source>
        <dbReference type="ARBA" id="ARBA00022692"/>
    </source>
</evidence>
<comment type="function">
    <text evidence="13">Dol-P-Glc:Glc(2)Man(9)GlcNAc(2)-PP-Dol alpha-1,2-glucosyltransferase that operates in the biosynthetic pathway of dolichol-linked oligosaccharides, the glycan precursors employed in protein asparagine (N)-glycosylation. The assembly of dolichol-linked oligosaccharides begins on the cytosolic side of the endoplasmic reticulum membrane and finishes in its lumen. The sequential addition of sugars to dolichol pyrophosphate produces dolichol-linked oligosaccharides containing fourteen sugars, including two GlcNAcs, nine mannoses and three glucoses. Once assembled, the oligosaccharide is transferred from the lipid to nascent proteins by oligosaccharyltransferases. In the lumen of the endoplasmic reticulum, adds the third and last glucose residue from dolichyl phosphate glucose (Dol-P-Glc) onto the lipid-linked oligosaccharide intermediate Glc(2)Man(9)GlcNAc(2)-PP-Dol to produce Glc(3)Man(9)GlcNAc(2)-PP-Dol.</text>
</comment>
<evidence type="ECO:0000256" key="11">
    <source>
        <dbReference type="ARBA" id="ARBA00023136"/>
    </source>
</evidence>
<feature type="transmembrane region" description="Helical" evidence="16">
    <location>
        <begin position="229"/>
        <end position="250"/>
    </location>
</feature>
<keyword evidence="11 16" id="KW-0472">Membrane</keyword>
<feature type="compositionally biased region" description="Low complexity" evidence="15">
    <location>
        <begin position="472"/>
        <end position="495"/>
    </location>
</feature>
<keyword evidence="6" id="KW-0328">Glycosyltransferase</keyword>
<keyword evidence="9" id="KW-0256">Endoplasmic reticulum</keyword>
<dbReference type="GO" id="GO:0106073">
    <property type="term" value="F:dolichyl pyrophosphate Glc2Man9GlcNAc2 alpha-1,2-glucosyltransferase activity"/>
    <property type="evidence" value="ECO:0007669"/>
    <property type="project" value="UniProtKB-EC"/>
</dbReference>
<evidence type="ECO:0000313" key="18">
    <source>
        <dbReference type="Proteomes" id="UP001304895"/>
    </source>
</evidence>
<evidence type="ECO:0000256" key="14">
    <source>
        <dbReference type="ARBA" id="ARBA00048064"/>
    </source>
</evidence>
<reference evidence="17" key="1">
    <citation type="journal article" date="2023" name="Mol. Phylogenet. Evol.">
        <title>Genome-scale phylogeny and comparative genomics of the fungal order Sordariales.</title>
        <authorList>
            <person name="Hensen N."/>
            <person name="Bonometti L."/>
            <person name="Westerberg I."/>
            <person name="Brannstrom I.O."/>
            <person name="Guillou S."/>
            <person name="Cros-Aarteil S."/>
            <person name="Calhoun S."/>
            <person name="Haridas S."/>
            <person name="Kuo A."/>
            <person name="Mondo S."/>
            <person name="Pangilinan J."/>
            <person name="Riley R."/>
            <person name="LaButti K."/>
            <person name="Andreopoulos B."/>
            <person name="Lipzen A."/>
            <person name="Chen C."/>
            <person name="Yan M."/>
            <person name="Daum C."/>
            <person name="Ng V."/>
            <person name="Clum A."/>
            <person name="Steindorff A."/>
            <person name="Ohm R.A."/>
            <person name="Martin F."/>
            <person name="Silar P."/>
            <person name="Natvig D.O."/>
            <person name="Lalanne C."/>
            <person name="Gautier V."/>
            <person name="Ament-Velasquez S.L."/>
            <person name="Kruys A."/>
            <person name="Hutchinson M.I."/>
            <person name="Powell A.J."/>
            <person name="Barry K."/>
            <person name="Miller A.N."/>
            <person name="Grigoriev I.V."/>
            <person name="Debuchy R."/>
            <person name="Gladieux P."/>
            <person name="Hiltunen Thoren M."/>
            <person name="Johannesson H."/>
        </authorList>
    </citation>
    <scope>NUCLEOTIDE SEQUENCE</scope>
    <source>
        <strain evidence="17">CBS 123565</strain>
    </source>
</reference>
<comment type="catalytic activity">
    <reaction evidence="14">
        <text>an alpha-D-Glc-(1-&gt;3)-alpha-D-Glc-(1-&gt;3)-alpha-D-Man-(1-&gt;2)-alpha-D-Man-(1-&gt;2)-alpha-D-Man-(1-&gt;3)-[alpha-D-Man-(1-&gt;2)-alpha-D-Man-(1-&gt;3)-[alpha-D-Man-(1-&gt;2)-alpha-D-Man-(1-&gt;6)]-alpha-D-Man-(1-&gt;6)]-beta-D-Man-(1-&gt;4)-beta-D-GlcNAc-(1-&gt;4)-alpha-D-GlcNAc-diphospho-di-trans,poly-cis-dolichol + a di-trans,poly-cis-dolichyl beta-D-glucosyl phosphate = a alpha-D-Glc-(1-&gt;2)-alpha-D-Glc-(1-&gt;3)-alpha-D-Glc-(1-&gt;3)-alpha-D-Man-(1-&gt;2)-alpha-D-Man-(1-&gt;2)-alpha-D-Man-(1-&gt;3)-[alpha-D-Man-(1-&gt;2)-alpha-D-Man-(1-&gt;3)-[alpha-D-Man-(1-&gt;2)-alpha-D-Man-(1-&gt;6)]-alpha-D-Man-(1-&gt;6)]-beta-D-Man-(1-&gt;4)-beta-D-GlcNAc-(1-&gt;4)-alpha-D-GlcNAc-diphospho-di-trans,poly-cis-dolichol + a di-trans,poly-cis-dolichyl phosphate + H(+)</text>
        <dbReference type="Rhea" id="RHEA:29543"/>
        <dbReference type="Rhea" id="RHEA-COMP:19498"/>
        <dbReference type="Rhea" id="RHEA-COMP:19502"/>
        <dbReference type="Rhea" id="RHEA-COMP:19512"/>
        <dbReference type="Rhea" id="RHEA-COMP:19522"/>
        <dbReference type="ChEBI" id="CHEBI:15378"/>
        <dbReference type="ChEBI" id="CHEBI:57525"/>
        <dbReference type="ChEBI" id="CHEBI:57683"/>
        <dbReference type="ChEBI" id="CHEBI:132522"/>
        <dbReference type="ChEBI" id="CHEBI:132523"/>
        <dbReference type="EC" id="2.4.1.256"/>
    </reaction>
    <physiologicalReaction direction="left-to-right" evidence="14">
        <dbReference type="Rhea" id="RHEA:29544"/>
    </physiologicalReaction>
</comment>